<dbReference type="InterPro" id="IPR027417">
    <property type="entry name" value="P-loop_NTPase"/>
</dbReference>
<comment type="caution">
    <text evidence="3">The sequence shown here is derived from an EMBL/GenBank/DDBJ whole genome shotgun (WGS) entry which is preliminary data.</text>
</comment>
<keyword evidence="4" id="KW-1185">Reference proteome</keyword>
<dbReference type="EMBL" id="QKKF02011155">
    <property type="protein sequence ID" value="RZF44270.1"/>
    <property type="molecule type" value="Genomic_DNA"/>
</dbReference>
<organism evidence="3 4">
    <name type="scientific">Laodelphax striatellus</name>
    <name type="common">Small brown planthopper</name>
    <name type="synonym">Delphax striatella</name>
    <dbReference type="NCBI Taxonomy" id="195883"/>
    <lineage>
        <taxon>Eukaryota</taxon>
        <taxon>Metazoa</taxon>
        <taxon>Ecdysozoa</taxon>
        <taxon>Arthropoda</taxon>
        <taxon>Hexapoda</taxon>
        <taxon>Insecta</taxon>
        <taxon>Pterygota</taxon>
        <taxon>Neoptera</taxon>
        <taxon>Paraneoptera</taxon>
        <taxon>Hemiptera</taxon>
        <taxon>Auchenorrhyncha</taxon>
        <taxon>Fulgoroidea</taxon>
        <taxon>Delphacidae</taxon>
        <taxon>Criomorphinae</taxon>
        <taxon>Laodelphax</taxon>
    </lineage>
</organism>
<dbReference type="SMART" id="SM00015">
    <property type="entry name" value="IQ"/>
    <property type="match status" value="3"/>
</dbReference>
<dbReference type="SUPFAM" id="SSF52540">
    <property type="entry name" value="P-loop containing nucleoside triphosphate hydrolases"/>
    <property type="match status" value="1"/>
</dbReference>
<dbReference type="CDD" id="cd23767">
    <property type="entry name" value="IQCD"/>
    <property type="match status" value="1"/>
</dbReference>
<evidence type="ECO:0000313" key="3">
    <source>
        <dbReference type="EMBL" id="RZF44270.1"/>
    </source>
</evidence>
<dbReference type="Pfam" id="PF00612">
    <property type="entry name" value="IQ"/>
    <property type="match status" value="3"/>
</dbReference>
<dbReference type="Proteomes" id="UP000291343">
    <property type="component" value="Unassembled WGS sequence"/>
</dbReference>
<proteinExistence type="predicted"/>
<evidence type="ECO:0000313" key="4">
    <source>
        <dbReference type="Proteomes" id="UP000291343"/>
    </source>
</evidence>
<evidence type="ECO:0000256" key="2">
    <source>
        <dbReference type="SAM" id="MobiDB-lite"/>
    </source>
</evidence>
<dbReference type="PANTHER" id="PTHR22590:SF5">
    <property type="entry name" value="MYOSIN MOTOR DOMAIN-CONTAINING PROTEIN"/>
    <property type="match status" value="1"/>
</dbReference>
<keyword evidence="1" id="KW-0677">Repeat</keyword>
<feature type="region of interest" description="Disordered" evidence="2">
    <location>
        <begin position="243"/>
        <end position="265"/>
    </location>
</feature>
<name>A0A482XFB8_LAOST</name>
<evidence type="ECO:0000256" key="1">
    <source>
        <dbReference type="ARBA" id="ARBA00022737"/>
    </source>
</evidence>
<dbReference type="SMR" id="A0A482XFB8"/>
<dbReference type="PROSITE" id="PS50096">
    <property type="entry name" value="IQ"/>
    <property type="match status" value="3"/>
</dbReference>
<dbReference type="InterPro" id="IPR000048">
    <property type="entry name" value="IQ_motif_EF-hand-BS"/>
</dbReference>
<dbReference type="STRING" id="195883.A0A482XFB8"/>
<dbReference type="Gene3D" id="1.20.5.190">
    <property type="match status" value="2"/>
</dbReference>
<reference evidence="3 4" key="1">
    <citation type="journal article" date="2017" name="Gigascience">
        <title>Genome sequence of the small brown planthopper, Laodelphax striatellus.</title>
        <authorList>
            <person name="Zhu J."/>
            <person name="Jiang F."/>
            <person name="Wang X."/>
            <person name="Yang P."/>
            <person name="Bao Y."/>
            <person name="Zhao W."/>
            <person name="Wang W."/>
            <person name="Lu H."/>
            <person name="Wang Q."/>
            <person name="Cui N."/>
            <person name="Li J."/>
            <person name="Chen X."/>
            <person name="Luo L."/>
            <person name="Yu J."/>
            <person name="Kang L."/>
            <person name="Cui F."/>
        </authorList>
    </citation>
    <scope>NUCLEOTIDE SEQUENCE [LARGE SCALE GENOMIC DNA]</scope>
    <source>
        <strain evidence="3">Lst14</strain>
    </source>
</reference>
<dbReference type="InterPro" id="IPR052318">
    <property type="entry name" value="CellDiv_DevSignal_Domain"/>
</dbReference>
<dbReference type="AlphaFoldDB" id="A0A482XFB8"/>
<protein>
    <submittedName>
        <fullName evidence="3">Uncharacterized protein</fullName>
    </submittedName>
</protein>
<dbReference type="InParanoid" id="A0A482XFB8"/>
<gene>
    <name evidence="3" type="ORF">LSTR_LSTR006820</name>
</gene>
<sequence length="292" mass="35084">MAHLQDILIDAGNIIENVLEIHRKKEENLLQAYVAARTIQKYYRGHLVRKHLKMLNAKTTIIQKHWRGVLGRKMYFQLLNDTVQKRCMEKFNKCATQIQKVWRGYLARKFIFDYNLFKEWMENVKRSNKSMIEEIEKARSLFHESSKLAAEEEAKNKILDCVLTKSHHLLCTYHRKGVLSRKEDTKEYSTTEELLRSFNFMSYMKKQKQDKAKREKMKAEEERMSRDLQFTLAKMKTLKRNCALQRAREREKSDRKNQEKREEIIEKKATNIASKKRTEDCKCCTIPNYRQY</sequence>
<feature type="compositionally biased region" description="Basic and acidic residues" evidence="2">
    <location>
        <begin position="246"/>
        <end position="265"/>
    </location>
</feature>
<dbReference type="PANTHER" id="PTHR22590">
    <property type="entry name" value="MYOSIN MOTOR DOMAIN-CONTAINING PROTEIN"/>
    <property type="match status" value="1"/>
</dbReference>
<accession>A0A482XFB8</accession>
<dbReference type="OrthoDB" id="190375at2759"/>